<feature type="domain" description="NAD-dependent epimerase/dehydratase" evidence="2">
    <location>
        <begin position="14"/>
        <end position="243"/>
    </location>
</feature>
<dbReference type="SUPFAM" id="SSF51735">
    <property type="entry name" value="NAD(P)-binding Rossmann-fold domains"/>
    <property type="match status" value="1"/>
</dbReference>
<comment type="caution">
    <text evidence="3">The sequence shown here is derived from an EMBL/GenBank/DDBJ whole genome shotgun (WGS) entry which is preliminary data.</text>
</comment>
<dbReference type="Gene3D" id="3.40.50.720">
    <property type="entry name" value="NAD(P)-binding Rossmann-like Domain"/>
    <property type="match status" value="1"/>
</dbReference>
<dbReference type="InterPro" id="IPR013445">
    <property type="entry name" value="CDP_4_6_deHydtase"/>
</dbReference>
<dbReference type="InterPro" id="IPR001509">
    <property type="entry name" value="Epimerase_deHydtase"/>
</dbReference>
<comment type="similarity">
    <text evidence="1">Belongs to the NAD(P)-dependent epimerase/dehydratase family.</text>
</comment>
<evidence type="ECO:0000256" key="1">
    <source>
        <dbReference type="ARBA" id="ARBA00007637"/>
    </source>
</evidence>
<dbReference type="STRING" id="1437425.CSEC_1678"/>
<dbReference type="Proteomes" id="UP000031552">
    <property type="component" value="Unassembled WGS sequence"/>
</dbReference>
<dbReference type="EC" id="4.2.1.45" evidence="3"/>
<dbReference type="EMBL" id="CCEJ010000008">
    <property type="protein sequence ID" value="CDR34491.1"/>
    <property type="molecule type" value="Genomic_DNA"/>
</dbReference>
<accession>A0A090CZS4</accession>
<dbReference type="Pfam" id="PF01370">
    <property type="entry name" value="Epimerase"/>
    <property type="match status" value="1"/>
</dbReference>
<organism evidence="3 4">
    <name type="scientific">Candidatus Criblamydia sequanensis CRIB-18</name>
    <dbReference type="NCBI Taxonomy" id="1437425"/>
    <lineage>
        <taxon>Bacteria</taxon>
        <taxon>Pseudomonadati</taxon>
        <taxon>Chlamydiota</taxon>
        <taxon>Chlamydiia</taxon>
        <taxon>Parachlamydiales</taxon>
        <taxon>Candidatus Criblamydiaceae</taxon>
        <taxon>Candidatus Criblamydia</taxon>
    </lineage>
</organism>
<dbReference type="AlphaFoldDB" id="A0A090CZS4"/>
<protein>
    <submittedName>
        <fullName evidence="3">CDP-glucose 4,6-dehydratase</fullName>
        <ecNumber evidence="3">4.2.1.45</ecNumber>
    </submittedName>
</protein>
<dbReference type="eggNOG" id="COG0451">
    <property type="taxonomic scope" value="Bacteria"/>
</dbReference>
<evidence type="ECO:0000313" key="4">
    <source>
        <dbReference type="Proteomes" id="UP000031552"/>
    </source>
</evidence>
<dbReference type="Gene3D" id="3.90.25.10">
    <property type="entry name" value="UDP-galactose 4-epimerase, domain 1"/>
    <property type="match status" value="1"/>
</dbReference>
<dbReference type="GO" id="GO:0047733">
    <property type="term" value="F:CDP-glucose 4,6-dehydratase activity"/>
    <property type="evidence" value="ECO:0007669"/>
    <property type="project" value="UniProtKB-EC"/>
</dbReference>
<name>A0A090CZS4_9BACT</name>
<dbReference type="RefSeq" id="WP_041018028.1">
    <property type="nucleotide sequence ID" value="NZ_CCEJ010000008.1"/>
</dbReference>
<evidence type="ECO:0000259" key="2">
    <source>
        <dbReference type="Pfam" id="PF01370"/>
    </source>
</evidence>
<gene>
    <name evidence="3" type="primary">rfbG</name>
    <name evidence="3" type="ORF">CSEC_1678</name>
</gene>
<keyword evidence="3" id="KW-0456">Lyase</keyword>
<dbReference type="OrthoDB" id="9779041at2"/>
<reference evidence="3" key="2">
    <citation type="submission" date="2014-09" db="EMBL/GenBank/DDBJ databases">
        <title>Criblamydia sequanensis harbors a mega-plasmid encoding arsenite resistance.</title>
        <authorList>
            <person name="Bertelli C."/>
            <person name="Goesmann A."/>
            <person name="Greub G."/>
        </authorList>
    </citation>
    <scope>NUCLEOTIDE SEQUENCE [LARGE SCALE GENOMIC DNA]</scope>
    <source>
        <strain evidence="3">CRIB-18</strain>
    </source>
</reference>
<sequence length="367" mass="41488">MIEEIRSFYKGKKVLVTGHTGFKGSWLTLWLTLLKADVTGFSLGNLEEPNLFSLLKLEKKIDHRVGDITHLAELEKLIQSVKPDIVFHLAAEALVFPSFQDPVKAFNVNAMGSINLLQALKGSDSKAALFITTDKVYENKNWDYGYREIDSLGGKDPYSASKAMSELAVRAYRESFKESMPALATARAGNIIGGGDFSKYRLLPDCFRSLSRKEPILIRSPNSVRPWLYVLDALFGYLLLGKKLIEQPNSFSDSFNFGPLEIKGVTAKELAQTVINLWGNGSWIQDPSFKENTKEMKTLRLSFDKAAEKLSWKPSFSWIDAVKETTRWYREFYDKGDVEEVSISQIESFYEQAAEIDLSFARSVLLK</sequence>
<dbReference type="InterPro" id="IPR036291">
    <property type="entry name" value="NAD(P)-bd_dom_sf"/>
</dbReference>
<keyword evidence="4" id="KW-1185">Reference proteome</keyword>
<dbReference type="NCBIfam" id="TIGR02622">
    <property type="entry name" value="CDP_4_6_dhtase"/>
    <property type="match status" value="1"/>
</dbReference>
<evidence type="ECO:0000313" key="3">
    <source>
        <dbReference type="EMBL" id="CDR34491.1"/>
    </source>
</evidence>
<proteinExistence type="inferred from homology"/>
<reference evidence="3" key="1">
    <citation type="submission" date="2013-12" db="EMBL/GenBank/DDBJ databases">
        <authorList>
            <person name="Linke B."/>
        </authorList>
    </citation>
    <scope>NUCLEOTIDE SEQUENCE [LARGE SCALE GENOMIC DNA]</scope>
    <source>
        <strain evidence="3">CRIB-18</strain>
    </source>
</reference>
<dbReference type="PANTHER" id="PTHR43000">
    <property type="entry name" value="DTDP-D-GLUCOSE 4,6-DEHYDRATASE-RELATED"/>
    <property type="match status" value="1"/>
</dbReference>